<organism evidence="1">
    <name type="scientific">marine sediment metagenome</name>
    <dbReference type="NCBI Taxonomy" id="412755"/>
    <lineage>
        <taxon>unclassified sequences</taxon>
        <taxon>metagenomes</taxon>
        <taxon>ecological metagenomes</taxon>
    </lineage>
</organism>
<name>A0A0F9SY65_9ZZZZ</name>
<accession>A0A0F9SY65</accession>
<reference evidence="1" key="1">
    <citation type="journal article" date="2015" name="Nature">
        <title>Complex archaea that bridge the gap between prokaryotes and eukaryotes.</title>
        <authorList>
            <person name="Spang A."/>
            <person name="Saw J.H."/>
            <person name="Jorgensen S.L."/>
            <person name="Zaremba-Niedzwiedzka K."/>
            <person name="Martijn J."/>
            <person name="Lind A.E."/>
            <person name="van Eijk R."/>
            <person name="Schleper C."/>
            <person name="Guy L."/>
            <person name="Ettema T.J."/>
        </authorList>
    </citation>
    <scope>NUCLEOTIDE SEQUENCE</scope>
</reference>
<proteinExistence type="predicted"/>
<protein>
    <submittedName>
        <fullName evidence="1">Uncharacterized protein</fullName>
    </submittedName>
</protein>
<sequence length="91" mass="10659">MIPQQIIDEATQHKTDCTSYVNDEKWMANAADYFKDCAVRDSQRSVEDLAKDKWSYLEYRANMHVRDAFGTIHYGDKPAREKWLKLQAETA</sequence>
<dbReference type="EMBL" id="LAZR01000336">
    <property type="protein sequence ID" value="KKN73855.1"/>
    <property type="molecule type" value="Genomic_DNA"/>
</dbReference>
<gene>
    <name evidence="1" type="ORF">LCGC14_0396570</name>
</gene>
<evidence type="ECO:0000313" key="1">
    <source>
        <dbReference type="EMBL" id="KKN73855.1"/>
    </source>
</evidence>
<dbReference type="AlphaFoldDB" id="A0A0F9SY65"/>
<comment type="caution">
    <text evidence="1">The sequence shown here is derived from an EMBL/GenBank/DDBJ whole genome shotgun (WGS) entry which is preliminary data.</text>
</comment>